<protein>
    <recommendedName>
        <fullName evidence="3">Resolvase HTH domain-containing protein</fullName>
    </recommendedName>
</protein>
<sequence>MKRLGDDELRDLPTEDLIAIVRQLEREVRLAREAEQDAQAEVRKMRAAAQSRADLDQRSAEAVRSLADEAETWRDKFLTWAKLDDMRADEIGILRDTLRPFLEDGTAEETRRDAISAALIGKSNAGRRPALTDAHCVELARRHAQGQSVRALAKAFGVGRATIDRALARGRSCAPSLSAMQNAGRLDKKMAKLQRETRASAKVWRKRDATR</sequence>
<dbReference type="Proteomes" id="UP000244915">
    <property type="component" value="Chromosome 1"/>
</dbReference>
<evidence type="ECO:0000259" key="3">
    <source>
        <dbReference type="Pfam" id="PF02796"/>
    </source>
</evidence>
<organism evidence="4 5">
    <name type="scientific">Alloyangia pacifica</name>
    <dbReference type="NCBI Taxonomy" id="311180"/>
    <lineage>
        <taxon>Bacteria</taxon>
        <taxon>Pseudomonadati</taxon>
        <taxon>Pseudomonadota</taxon>
        <taxon>Alphaproteobacteria</taxon>
        <taxon>Rhodobacterales</taxon>
        <taxon>Roseobacteraceae</taxon>
        <taxon>Alloyangia</taxon>
    </lineage>
</organism>
<evidence type="ECO:0000256" key="1">
    <source>
        <dbReference type="SAM" id="Coils"/>
    </source>
</evidence>
<evidence type="ECO:0000313" key="5">
    <source>
        <dbReference type="Proteomes" id="UP000244915"/>
    </source>
</evidence>
<feature type="coiled-coil region" evidence="1">
    <location>
        <begin position="14"/>
        <end position="41"/>
    </location>
</feature>
<feature type="domain" description="Resolvase HTH" evidence="3">
    <location>
        <begin position="126"/>
        <end position="167"/>
    </location>
</feature>
<evidence type="ECO:0000313" key="4">
    <source>
        <dbReference type="EMBL" id="AWI84284.1"/>
    </source>
</evidence>
<dbReference type="OrthoDB" id="3405463at2"/>
<dbReference type="InterPro" id="IPR009057">
    <property type="entry name" value="Homeodomain-like_sf"/>
</dbReference>
<dbReference type="KEGG" id="ypac:CEW88_11660"/>
<dbReference type="CDD" id="cd00569">
    <property type="entry name" value="HTH_Hin_like"/>
    <property type="match status" value="1"/>
</dbReference>
<dbReference type="EMBL" id="CP022189">
    <property type="protein sequence ID" value="AWI84284.1"/>
    <property type="molecule type" value="Genomic_DNA"/>
</dbReference>
<dbReference type="Gene3D" id="1.10.10.60">
    <property type="entry name" value="Homeodomain-like"/>
    <property type="match status" value="1"/>
</dbReference>
<dbReference type="AlphaFoldDB" id="A0A2U8HEM4"/>
<evidence type="ECO:0000256" key="2">
    <source>
        <dbReference type="SAM" id="MobiDB-lite"/>
    </source>
</evidence>
<dbReference type="GO" id="GO:0003677">
    <property type="term" value="F:DNA binding"/>
    <property type="evidence" value="ECO:0007669"/>
    <property type="project" value="InterPro"/>
</dbReference>
<feature type="compositionally biased region" description="Basic and acidic residues" evidence="2">
    <location>
        <begin position="185"/>
        <end position="199"/>
    </location>
</feature>
<proteinExistence type="predicted"/>
<dbReference type="InterPro" id="IPR006120">
    <property type="entry name" value="Resolvase_HTH_dom"/>
</dbReference>
<dbReference type="RefSeq" id="WP_108966982.1">
    <property type="nucleotide sequence ID" value="NZ_CP022189.1"/>
</dbReference>
<dbReference type="GO" id="GO:0000150">
    <property type="term" value="F:DNA strand exchange activity"/>
    <property type="evidence" value="ECO:0007669"/>
    <property type="project" value="InterPro"/>
</dbReference>
<keyword evidence="1" id="KW-0175">Coiled coil</keyword>
<dbReference type="SUPFAM" id="SSF46689">
    <property type="entry name" value="Homeodomain-like"/>
    <property type="match status" value="1"/>
</dbReference>
<dbReference type="Pfam" id="PF02796">
    <property type="entry name" value="HTH_7"/>
    <property type="match status" value="1"/>
</dbReference>
<accession>A0A2U8HEM4</accession>
<name>A0A2U8HEM4_9RHOB</name>
<gene>
    <name evidence="4" type="ORF">CEW88_11660</name>
</gene>
<reference evidence="4 5" key="1">
    <citation type="submission" date="2017-06" db="EMBL/GenBank/DDBJ databases">
        <title>Yangia sp. YSBP01 complete genome sequence.</title>
        <authorList>
            <person name="Woo J.-H."/>
            <person name="Kim H.-S."/>
        </authorList>
    </citation>
    <scope>NUCLEOTIDE SEQUENCE [LARGE SCALE GENOMIC DNA]</scope>
    <source>
        <strain evidence="4 5">YSBP01</strain>
    </source>
</reference>
<feature type="region of interest" description="Disordered" evidence="2">
    <location>
        <begin position="185"/>
        <end position="211"/>
    </location>
</feature>